<evidence type="ECO:0000313" key="2">
    <source>
        <dbReference type="Proteomes" id="UP000252582"/>
    </source>
</evidence>
<gene>
    <name evidence="1" type="ORF">DFR48_11250</name>
</gene>
<accession>A0A6I7HHH1</accession>
<dbReference type="Proteomes" id="UP000252582">
    <property type="component" value="Unassembled WGS sequence"/>
</dbReference>
<dbReference type="CDD" id="cd00130">
    <property type="entry name" value="PAS"/>
    <property type="match status" value="1"/>
</dbReference>
<dbReference type="AlphaFoldDB" id="A0A6I7HHH1"/>
<protein>
    <recommendedName>
        <fullName evidence="3">PAS domain-containing protein</fullName>
    </recommendedName>
</protein>
<sequence length="351" mass="38371">MNTVIVFDRHALAQFRADHPWLHLSDDVIEVSLYLDDNGAPLRLVGKRLNDDLLDEVDCDRLPAATAFAIVRCAPALGKARAWTPAGEQDVWRILQELFDTPFDATGHASAANKVRNDLLDQGYRIARQLTLEVLNSRAIKTEEPAERLRLCRAAGSVPRSLAEVGEAHRPLFMEADTWRMVAVLRDEFLLTGSKGHLTAVSTPTIGRRDIPAGLQKVIDETLFDTAPIAFSVSTTGYQDSRFIRVNQSYLDLVGRSWAELDGCKMLESGVAVDSAGRKRRLELLQQQGGYSSERAEIRVAGGGVLPVLISAKRLVVSGEAYDLEAISAIRGDTCVSLGSGNVVRLLQPAG</sequence>
<dbReference type="InterPro" id="IPR035965">
    <property type="entry name" value="PAS-like_dom_sf"/>
</dbReference>
<name>A0A6I7HHH1_9HYPH</name>
<keyword evidence="2" id="KW-1185">Reference proteome</keyword>
<dbReference type="RefSeq" id="WP_114364753.1">
    <property type="nucleotide sequence ID" value="NZ_QPIX01000012.1"/>
</dbReference>
<dbReference type="SUPFAM" id="SSF55785">
    <property type="entry name" value="PYP-like sensor domain (PAS domain)"/>
    <property type="match status" value="1"/>
</dbReference>
<proteinExistence type="predicted"/>
<evidence type="ECO:0008006" key="3">
    <source>
        <dbReference type="Google" id="ProtNLM"/>
    </source>
</evidence>
<reference evidence="1 2" key="1">
    <citation type="submission" date="2018-07" db="EMBL/GenBank/DDBJ databases">
        <title>Genomic Encyclopedia of Type Strains, Phase IV (KMG-IV): sequencing the most valuable type-strain genomes for metagenomic binning, comparative biology and taxonomic classification.</title>
        <authorList>
            <person name="Goeker M."/>
        </authorList>
    </citation>
    <scope>NUCLEOTIDE SEQUENCE [LARGE SCALE GENOMIC DNA]</scope>
    <source>
        <strain evidence="1 2">DSM 25528</strain>
    </source>
</reference>
<comment type="caution">
    <text evidence="1">The sequence shown here is derived from an EMBL/GenBank/DDBJ whole genome shotgun (WGS) entry which is preliminary data.</text>
</comment>
<dbReference type="Gene3D" id="3.30.450.20">
    <property type="entry name" value="PAS domain"/>
    <property type="match status" value="1"/>
</dbReference>
<evidence type="ECO:0000313" key="1">
    <source>
        <dbReference type="EMBL" id="RCW20818.1"/>
    </source>
</evidence>
<dbReference type="InterPro" id="IPR000014">
    <property type="entry name" value="PAS"/>
</dbReference>
<dbReference type="EMBL" id="QPIX01000012">
    <property type="protein sequence ID" value="RCW20818.1"/>
    <property type="molecule type" value="Genomic_DNA"/>
</dbReference>
<organism evidence="1 2">
    <name type="scientific">Ciceribacter lividus</name>
    <dbReference type="NCBI Taxonomy" id="1197950"/>
    <lineage>
        <taxon>Bacteria</taxon>
        <taxon>Pseudomonadati</taxon>
        <taxon>Pseudomonadota</taxon>
        <taxon>Alphaproteobacteria</taxon>
        <taxon>Hyphomicrobiales</taxon>
        <taxon>Rhizobiaceae</taxon>
        <taxon>Ciceribacter</taxon>
    </lineage>
</organism>